<dbReference type="AlphaFoldDB" id="A0A8S3Z3U9"/>
<protein>
    <recommendedName>
        <fullName evidence="6">LRP2-binding protein</fullName>
    </recommendedName>
</protein>
<evidence type="ECO:0000313" key="9">
    <source>
        <dbReference type="Proteomes" id="UP000678393"/>
    </source>
</evidence>
<evidence type="ECO:0000256" key="3">
    <source>
        <dbReference type="ARBA" id="ARBA00022737"/>
    </source>
</evidence>
<keyword evidence="4 7" id="KW-0802">TPR repeat</keyword>
<reference evidence="8" key="1">
    <citation type="submission" date="2021-04" db="EMBL/GenBank/DDBJ databases">
        <authorList>
            <consortium name="Molecular Ecology Group"/>
        </authorList>
    </citation>
    <scope>NUCLEOTIDE SEQUENCE</scope>
</reference>
<accession>A0A8S3Z3U9</accession>
<dbReference type="Gene3D" id="1.25.40.10">
    <property type="entry name" value="Tetratricopeptide repeat domain"/>
    <property type="match status" value="1"/>
</dbReference>
<proteinExistence type="predicted"/>
<comment type="function">
    <text evidence="5">May act as an adapter that regulates LRP2 function.</text>
</comment>
<dbReference type="PANTHER" id="PTHR44554">
    <property type="entry name" value="LRP2-BINDING PROTEIN"/>
    <property type="match status" value="1"/>
</dbReference>
<dbReference type="PROSITE" id="PS50005">
    <property type="entry name" value="TPR"/>
    <property type="match status" value="1"/>
</dbReference>
<dbReference type="InterPro" id="IPR052323">
    <property type="entry name" value="LRP2-binding"/>
</dbReference>
<gene>
    <name evidence="8" type="ORF">CUNI_LOCUS7848</name>
</gene>
<dbReference type="SUPFAM" id="SSF81901">
    <property type="entry name" value="HCP-like"/>
    <property type="match status" value="1"/>
</dbReference>
<dbReference type="PANTHER" id="PTHR44554:SF1">
    <property type="entry name" value="LRP2-BINDING PROTEIN"/>
    <property type="match status" value="1"/>
</dbReference>
<dbReference type="InterPro" id="IPR011990">
    <property type="entry name" value="TPR-like_helical_dom_sf"/>
</dbReference>
<evidence type="ECO:0000256" key="1">
    <source>
        <dbReference type="ARBA" id="ARBA00004496"/>
    </source>
</evidence>
<feature type="repeat" description="TPR" evidence="7">
    <location>
        <begin position="60"/>
        <end position="93"/>
    </location>
</feature>
<evidence type="ECO:0000256" key="6">
    <source>
        <dbReference type="ARBA" id="ARBA00039954"/>
    </source>
</evidence>
<dbReference type="SMART" id="SM00671">
    <property type="entry name" value="SEL1"/>
    <property type="match status" value="5"/>
</dbReference>
<dbReference type="Pfam" id="PF08238">
    <property type="entry name" value="Sel1"/>
    <property type="match status" value="5"/>
</dbReference>
<dbReference type="EMBL" id="CAJHNH020001254">
    <property type="protein sequence ID" value="CAG5122290.1"/>
    <property type="molecule type" value="Genomic_DNA"/>
</dbReference>
<dbReference type="OrthoDB" id="2384430at2759"/>
<dbReference type="Proteomes" id="UP000678393">
    <property type="component" value="Unassembled WGS sequence"/>
</dbReference>
<organism evidence="8 9">
    <name type="scientific">Candidula unifasciata</name>
    <dbReference type="NCBI Taxonomy" id="100452"/>
    <lineage>
        <taxon>Eukaryota</taxon>
        <taxon>Metazoa</taxon>
        <taxon>Spiralia</taxon>
        <taxon>Lophotrochozoa</taxon>
        <taxon>Mollusca</taxon>
        <taxon>Gastropoda</taxon>
        <taxon>Heterobranchia</taxon>
        <taxon>Euthyneura</taxon>
        <taxon>Panpulmonata</taxon>
        <taxon>Eupulmonata</taxon>
        <taxon>Stylommatophora</taxon>
        <taxon>Helicina</taxon>
        <taxon>Helicoidea</taxon>
        <taxon>Geomitridae</taxon>
        <taxon>Candidula</taxon>
    </lineage>
</organism>
<keyword evidence="3" id="KW-0677">Repeat</keyword>
<feature type="non-terminal residue" evidence="8">
    <location>
        <position position="349"/>
    </location>
</feature>
<evidence type="ECO:0000313" key="8">
    <source>
        <dbReference type="EMBL" id="CAG5122290.1"/>
    </source>
</evidence>
<evidence type="ECO:0000256" key="5">
    <source>
        <dbReference type="ARBA" id="ARBA00037614"/>
    </source>
</evidence>
<evidence type="ECO:0000256" key="4">
    <source>
        <dbReference type="ARBA" id="ARBA00022803"/>
    </source>
</evidence>
<evidence type="ECO:0000256" key="2">
    <source>
        <dbReference type="ARBA" id="ARBA00022490"/>
    </source>
</evidence>
<name>A0A8S3Z3U9_9EUPU</name>
<comment type="caution">
    <text evidence="8">The sequence shown here is derived from an EMBL/GenBank/DDBJ whole genome shotgun (WGS) entry which is preliminary data.</text>
</comment>
<dbReference type="InterPro" id="IPR006597">
    <property type="entry name" value="Sel1-like"/>
</dbReference>
<comment type="subcellular location">
    <subcellularLocation>
        <location evidence="1">Cytoplasm</location>
    </subcellularLocation>
</comment>
<dbReference type="InterPro" id="IPR019734">
    <property type="entry name" value="TPR_rpt"/>
</dbReference>
<keyword evidence="2" id="KW-0963">Cytoplasm</keyword>
<sequence length="349" mass="38730">VVELNTTLTSEHASVTSKTSLLEEVAIEVRDLLGDEDVTAEQVAEQIEAILLSRIKAGDKAANFQLGLLYFHQNQFKKALRCFEHAKDYDYQSLFMYGVMKYDGLGTEVNMKEGMECMFAICASESRLASHLISAAQYNLGRAYYQGFGEYQSDKEAEKWFLLAADDGNPAASVKAQSVLGMFYSRQDSDFKDLKKAFFWHSEACGNGSLESQGALGVIYGLGLGVKKDMDAAHLCLKEAANRGNVYAMGNLVMLYYKCKLFTKACSLGYKVSILREEDVPLLAAKTDCLPYYMIKGIAIACFVYARCLASGLSIKANKDLAKEFYSKCYRFDEDVCAILQHAVQQGSL</sequence>
<keyword evidence="9" id="KW-1185">Reference proteome</keyword>
<evidence type="ECO:0000256" key="7">
    <source>
        <dbReference type="PROSITE-ProRule" id="PRU00339"/>
    </source>
</evidence>
<dbReference type="GO" id="GO:0005737">
    <property type="term" value="C:cytoplasm"/>
    <property type="evidence" value="ECO:0007669"/>
    <property type="project" value="UniProtKB-SubCell"/>
</dbReference>